<evidence type="ECO:0000256" key="2">
    <source>
        <dbReference type="ARBA" id="ARBA00008234"/>
    </source>
</evidence>
<comment type="cofactor">
    <cofactor evidence="13">
        <name>Zn(2+)</name>
        <dbReference type="ChEBI" id="CHEBI:29105"/>
    </cofactor>
    <text evidence="13">Binds 2 Zn(2+) ions per subunit.</text>
</comment>
<organism evidence="17 18">
    <name type="scientific">Ceratosolen solmsi marchali</name>
    <dbReference type="NCBI Taxonomy" id="326594"/>
    <lineage>
        <taxon>Eukaryota</taxon>
        <taxon>Metazoa</taxon>
        <taxon>Ecdysozoa</taxon>
        <taxon>Arthropoda</taxon>
        <taxon>Hexapoda</taxon>
        <taxon>Insecta</taxon>
        <taxon>Pterygota</taxon>
        <taxon>Neoptera</taxon>
        <taxon>Endopterygota</taxon>
        <taxon>Hymenoptera</taxon>
        <taxon>Apocrita</taxon>
        <taxon>Proctotrupomorpha</taxon>
        <taxon>Chalcidoidea</taxon>
        <taxon>Agaonidae</taxon>
        <taxon>Agaoninae</taxon>
        <taxon>Ceratosolen</taxon>
    </lineage>
</organism>
<dbReference type="GO" id="GO:0005615">
    <property type="term" value="C:extracellular space"/>
    <property type="evidence" value="ECO:0007669"/>
    <property type="project" value="TreeGrafter"/>
</dbReference>
<dbReference type="AlphaFoldDB" id="A0AAJ6YN98"/>
<dbReference type="PROSITE" id="PS50015">
    <property type="entry name" value="SAP_B"/>
    <property type="match status" value="1"/>
</dbReference>
<evidence type="ECO:0000256" key="10">
    <source>
        <dbReference type="ARBA" id="ARBA00023295"/>
    </source>
</evidence>
<dbReference type="GO" id="GO:0016020">
    <property type="term" value="C:membrane"/>
    <property type="evidence" value="ECO:0007669"/>
    <property type="project" value="GOC"/>
</dbReference>
<keyword evidence="9" id="KW-0325">Glycoprotein</keyword>
<evidence type="ECO:0000313" key="18">
    <source>
        <dbReference type="RefSeq" id="XP_011501160.1"/>
    </source>
</evidence>
<dbReference type="PANTHER" id="PTHR10340:SF34">
    <property type="entry name" value="SPHINGOMYELIN PHOSPHODIESTERASE"/>
    <property type="match status" value="1"/>
</dbReference>
<dbReference type="KEGG" id="csol:105364829"/>
<feature type="disulfide bond" evidence="14">
    <location>
        <begin position="585"/>
        <end position="589"/>
    </location>
</feature>
<dbReference type="CDD" id="cd00842">
    <property type="entry name" value="MPP_ASMase"/>
    <property type="match status" value="1"/>
</dbReference>
<evidence type="ECO:0000256" key="4">
    <source>
        <dbReference type="ARBA" id="ARBA00022723"/>
    </source>
</evidence>
<dbReference type="InterPro" id="IPR045473">
    <property type="entry name" value="ASM_C"/>
</dbReference>
<dbReference type="GO" id="GO:0006685">
    <property type="term" value="P:sphingomyelin catabolic process"/>
    <property type="evidence" value="ECO:0007669"/>
    <property type="project" value="UniProtKB-UniRule"/>
</dbReference>
<evidence type="ECO:0000256" key="13">
    <source>
        <dbReference type="PIRSR" id="PIRSR000948-1"/>
    </source>
</evidence>
<feature type="binding site" evidence="13">
    <location>
        <position position="278"/>
    </location>
    <ligand>
        <name>Zn(2+)</name>
        <dbReference type="ChEBI" id="CHEBI:29105"/>
        <label>2</label>
    </ligand>
</feature>
<dbReference type="GO" id="GO:0016798">
    <property type="term" value="F:hydrolase activity, acting on glycosyl bonds"/>
    <property type="evidence" value="ECO:0007669"/>
    <property type="project" value="UniProtKB-KW"/>
</dbReference>
<feature type="binding site" evidence="13">
    <location>
        <position position="459"/>
    </location>
    <ligand>
        <name>Zn(2+)</name>
        <dbReference type="ChEBI" id="CHEBI:29105"/>
        <label>2</label>
    </ligand>
</feature>
<dbReference type="InterPro" id="IPR004843">
    <property type="entry name" value="Calcineurin-like_PHP"/>
</dbReference>
<feature type="disulfide bond" evidence="14">
    <location>
        <begin position="220"/>
        <end position="225"/>
    </location>
</feature>
<dbReference type="Proteomes" id="UP000695007">
    <property type="component" value="Unplaced"/>
</dbReference>
<comment type="similarity">
    <text evidence="2 12">Belongs to the acid sphingomyelinase family.</text>
</comment>
<dbReference type="Gene3D" id="3.60.21.10">
    <property type="match status" value="1"/>
</dbReference>
<dbReference type="SMART" id="SM00741">
    <property type="entry name" value="SapB"/>
    <property type="match status" value="1"/>
</dbReference>
<dbReference type="GO" id="GO:0046513">
    <property type="term" value="P:ceramide biosynthetic process"/>
    <property type="evidence" value="ECO:0007669"/>
    <property type="project" value="UniProtKB-ARBA"/>
</dbReference>
<feature type="coiled-coil region" evidence="15">
    <location>
        <begin position="5"/>
        <end position="32"/>
    </location>
</feature>
<feature type="binding site" evidence="13">
    <location>
        <position position="461"/>
    </location>
    <ligand>
        <name>Zn(2+)</name>
        <dbReference type="ChEBI" id="CHEBI:29105"/>
        <label>1</label>
    </ligand>
</feature>
<feature type="disulfide bond" evidence="14">
    <location>
        <begin position="118"/>
        <end position="129"/>
    </location>
</feature>
<dbReference type="InterPro" id="IPR041805">
    <property type="entry name" value="ASMase/PPN1_MPP"/>
</dbReference>
<comment type="function">
    <text evidence="12">Converts sphingomyelin to ceramide.</text>
</comment>
<evidence type="ECO:0000256" key="12">
    <source>
        <dbReference type="PIRNR" id="PIRNR000948"/>
    </source>
</evidence>
<dbReference type="Pfam" id="PF00149">
    <property type="entry name" value="Metallophos"/>
    <property type="match status" value="1"/>
</dbReference>
<dbReference type="RefSeq" id="XP_011501160.1">
    <property type="nucleotide sequence ID" value="XM_011502858.1"/>
</dbReference>
<keyword evidence="17" id="KW-1185">Reference proteome</keyword>
<dbReference type="PIRSF" id="PIRSF000948">
    <property type="entry name" value="Sphingomy_PDE"/>
    <property type="match status" value="1"/>
</dbReference>
<feature type="binding site" evidence="13">
    <location>
        <position position="425"/>
    </location>
    <ligand>
        <name>Zn(2+)</name>
        <dbReference type="ChEBI" id="CHEBI:29105"/>
        <label>2</label>
    </ligand>
</feature>
<dbReference type="InterPro" id="IPR011001">
    <property type="entry name" value="Saposin-like"/>
</dbReference>
<dbReference type="GO" id="GO:0061750">
    <property type="term" value="F:acid sphingomyelin phosphodiesterase activity"/>
    <property type="evidence" value="ECO:0007669"/>
    <property type="project" value="TreeGrafter"/>
</dbReference>
<sequence>MKDPINLINNGLTEMTNNIVELKNNVNNSVRNTSSNILGPFADVFDYKWLTRKTTKNGNTTERINKIFNGHQILEEIKSSIRSKISCLTCKFIIHVVKFMIKTGKNDTEILSFIDTQCSVLQIQTPRVCTGVMNLIGVDVVEIIKLSDMTSAQICNFVLDNSCLNGYDARHNWELNLPLSTISLTHPQSPPSENVPMLKVLQISDTHFDPYYQEGANANCNEPLCCRATNGFSKNHVTAAGKWGDYRKCDTPRRLLDNVLQHIAVTHKDIDYIIWTGDLPPHDIWNQTKEENLKNLQVTCKLIATYFEGIPIFPSVGNHESCPVDSYAPAFAPPRKSMSWLYDQLSKEWSRWLPADTFETIRRGAFYSVLVKPKFRIISINGNYCSRNNFWLLLNSTDPMGELTWLVHELNMAEAKREKVHIIGHIPPGQPDCLKIWSKNYYNIINRYEGTIMAQFYGHTHYDEFEIFYDTKDFKRAINVGYIAPSITPWENVNPAYRIYYIDGDHSETTRLIIDHETWTMNLYEANKNDDPKWYKAYSAKDAYLMTSVLPKDWDNLVNRMVQDKDLFEKYHRNYYRNSTVRPACNNECKRKSLCNLRCGRSYDQQNLCRDLYLKIQA</sequence>
<feature type="binding site" evidence="13">
    <location>
        <position position="318"/>
    </location>
    <ligand>
        <name>Zn(2+)</name>
        <dbReference type="ChEBI" id="CHEBI:29105"/>
        <label>2</label>
    </ligand>
</feature>
<keyword evidence="15" id="KW-0175">Coiled coil</keyword>
<dbReference type="Gene3D" id="1.10.225.10">
    <property type="entry name" value="Saposin-like"/>
    <property type="match status" value="1"/>
</dbReference>
<keyword evidence="6 12" id="KW-0378">Hydrolase</keyword>
<feature type="domain" description="Saposin B-type" evidence="16">
    <location>
        <begin position="83"/>
        <end position="167"/>
    </location>
</feature>
<feature type="binding site" evidence="13">
    <location>
        <position position="205"/>
    </location>
    <ligand>
        <name>Zn(2+)</name>
        <dbReference type="ChEBI" id="CHEBI:29105"/>
        <label>1</label>
    </ligand>
</feature>
<gene>
    <name evidence="18" type="primary">LOC105364829</name>
</gene>
<keyword evidence="10 12" id="KW-0326">Glycosidase</keyword>
<feature type="binding site" evidence="13">
    <location>
        <position position="207"/>
    </location>
    <ligand>
        <name>Zn(2+)</name>
        <dbReference type="ChEBI" id="CHEBI:29105"/>
        <label>1</label>
    </ligand>
</feature>
<dbReference type="SUPFAM" id="SSF47862">
    <property type="entry name" value="Saposin"/>
    <property type="match status" value="1"/>
</dbReference>
<feature type="disulfide bond" evidence="14">
    <location>
        <begin position="385"/>
        <end position="433"/>
    </location>
</feature>
<name>A0AAJ6YN98_9HYME</name>
<dbReference type="InterPro" id="IPR029052">
    <property type="entry name" value="Metallo-depent_PP-like"/>
</dbReference>
<evidence type="ECO:0000256" key="9">
    <source>
        <dbReference type="ARBA" id="ARBA00023180"/>
    </source>
</evidence>
<keyword evidence="3" id="KW-0964">Secreted</keyword>
<keyword evidence="7 13" id="KW-0862">Zinc</keyword>
<evidence type="ECO:0000256" key="8">
    <source>
        <dbReference type="ARBA" id="ARBA00023157"/>
    </source>
</evidence>
<evidence type="ECO:0000259" key="16">
    <source>
        <dbReference type="PROSITE" id="PS50015"/>
    </source>
</evidence>
<dbReference type="SUPFAM" id="SSF56300">
    <property type="entry name" value="Metallo-dependent phosphatases"/>
    <property type="match status" value="1"/>
</dbReference>
<evidence type="ECO:0000313" key="17">
    <source>
        <dbReference type="Proteomes" id="UP000695007"/>
    </source>
</evidence>
<evidence type="ECO:0000256" key="3">
    <source>
        <dbReference type="ARBA" id="ARBA00022525"/>
    </source>
</evidence>
<evidence type="ECO:0000256" key="11">
    <source>
        <dbReference type="ARBA" id="ARBA00047268"/>
    </source>
</evidence>
<accession>A0AAJ6YN98</accession>
<evidence type="ECO:0000256" key="6">
    <source>
        <dbReference type="ARBA" id="ARBA00022801"/>
    </source>
</evidence>
<evidence type="ECO:0000256" key="1">
    <source>
        <dbReference type="ARBA" id="ARBA00004613"/>
    </source>
</evidence>
<feature type="disulfide bond" evidence="14">
    <location>
        <begin position="595"/>
        <end position="609"/>
    </location>
</feature>
<comment type="catalytic activity">
    <reaction evidence="11">
        <text>a sphingomyelin + H2O = phosphocholine + an N-acylsphing-4-enine + H(+)</text>
        <dbReference type="Rhea" id="RHEA:19253"/>
        <dbReference type="ChEBI" id="CHEBI:15377"/>
        <dbReference type="ChEBI" id="CHEBI:15378"/>
        <dbReference type="ChEBI" id="CHEBI:17636"/>
        <dbReference type="ChEBI" id="CHEBI:52639"/>
        <dbReference type="ChEBI" id="CHEBI:295975"/>
        <dbReference type="EC" id="3.1.4.12"/>
    </reaction>
    <physiologicalReaction direction="left-to-right" evidence="11">
        <dbReference type="Rhea" id="RHEA:19254"/>
    </physiologicalReaction>
</comment>
<protein>
    <recommendedName>
        <fullName evidence="12">Sphingomyelin phosphodiesterase</fullName>
        <ecNumber evidence="12">3.1.4.12</ecNumber>
    </recommendedName>
</protein>
<feature type="binding site" evidence="13">
    <location>
        <position position="278"/>
    </location>
    <ligand>
        <name>Zn(2+)</name>
        <dbReference type="ChEBI" id="CHEBI:29105"/>
        <label>1</label>
    </ligand>
</feature>
<feature type="disulfide bond" evidence="14">
    <location>
        <begin position="90"/>
        <end position="155"/>
    </location>
</feature>
<dbReference type="PANTHER" id="PTHR10340">
    <property type="entry name" value="SPHINGOMYELIN PHOSPHODIESTERASE"/>
    <property type="match status" value="1"/>
</dbReference>
<dbReference type="EC" id="3.1.4.12" evidence="12"/>
<feature type="disulfide bond" evidence="14">
    <location>
        <begin position="87"/>
        <end position="163"/>
    </location>
</feature>
<dbReference type="InterPro" id="IPR008139">
    <property type="entry name" value="SaposinB_dom"/>
</dbReference>
<proteinExistence type="inferred from homology"/>
<dbReference type="GO" id="GO:0005764">
    <property type="term" value="C:lysosome"/>
    <property type="evidence" value="ECO:0007669"/>
    <property type="project" value="TreeGrafter"/>
</dbReference>
<dbReference type="FunFam" id="3.60.21.10:FF:000077">
    <property type="entry name" value="Sphingomyelin phosphodiesterase"/>
    <property type="match status" value="1"/>
</dbReference>
<comment type="subcellular location">
    <subcellularLocation>
        <location evidence="1">Secreted</location>
    </subcellularLocation>
</comment>
<dbReference type="InterPro" id="IPR011160">
    <property type="entry name" value="Sphingomy_PDE"/>
</dbReference>
<reference evidence="18" key="1">
    <citation type="submission" date="2025-08" db="UniProtKB">
        <authorList>
            <consortium name="RefSeq"/>
        </authorList>
    </citation>
    <scope>IDENTIFICATION</scope>
</reference>
<evidence type="ECO:0000256" key="14">
    <source>
        <dbReference type="PIRSR" id="PIRSR000948-2"/>
    </source>
</evidence>
<evidence type="ECO:0000256" key="5">
    <source>
        <dbReference type="ARBA" id="ARBA00022729"/>
    </source>
</evidence>
<dbReference type="GeneID" id="105364829"/>
<evidence type="ECO:0000256" key="15">
    <source>
        <dbReference type="SAM" id="Coils"/>
    </source>
</evidence>
<keyword evidence="5" id="KW-0732">Signal</keyword>
<dbReference type="GO" id="GO:0046872">
    <property type="term" value="F:metal ion binding"/>
    <property type="evidence" value="ECO:0007669"/>
    <property type="project" value="UniProtKB-KW"/>
</dbReference>
<dbReference type="Pfam" id="PF19272">
    <property type="entry name" value="ASMase_C"/>
    <property type="match status" value="1"/>
</dbReference>
<evidence type="ECO:0000256" key="7">
    <source>
        <dbReference type="ARBA" id="ARBA00022833"/>
    </source>
</evidence>
<keyword evidence="8 14" id="KW-1015">Disulfide bond</keyword>
<feature type="disulfide bond" evidence="14">
    <location>
        <begin position="226"/>
        <end position="249"/>
    </location>
</feature>
<keyword evidence="4 13" id="KW-0479">Metal-binding</keyword>